<dbReference type="Pfam" id="PF08263">
    <property type="entry name" value="LRRNT_2"/>
    <property type="match status" value="1"/>
</dbReference>
<comment type="subcellular location">
    <subcellularLocation>
        <location evidence="1">Membrane</location>
        <topology evidence="1">Single-pass membrane protein</topology>
    </subcellularLocation>
    <subcellularLocation>
        <location evidence="2">Secreted</location>
        <location evidence="2">Cell wall</location>
    </subcellularLocation>
</comment>
<dbReference type="FunFam" id="3.80.10.10:FF:000400">
    <property type="entry name" value="Nuclear pore complex protein NUP107"/>
    <property type="match status" value="1"/>
</dbReference>
<keyword evidence="13" id="KW-0418">Kinase</keyword>
<accession>A0AAV8T1M7</accession>
<evidence type="ECO:0000256" key="8">
    <source>
        <dbReference type="ARBA" id="ARBA00022679"/>
    </source>
</evidence>
<evidence type="ECO:0000313" key="25">
    <source>
        <dbReference type="Proteomes" id="UP001159364"/>
    </source>
</evidence>
<dbReference type="GO" id="GO:0005524">
    <property type="term" value="F:ATP binding"/>
    <property type="evidence" value="ECO:0007669"/>
    <property type="project" value="UniProtKB-KW"/>
</dbReference>
<comment type="catalytic activity">
    <reaction evidence="21">
        <text>L-seryl-[protein] + ATP = O-phospho-L-seryl-[protein] + ADP + H(+)</text>
        <dbReference type="Rhea" id="RHEA:17989"/>
        <dbReference type="Rhea" id="RHEA-COMP:9863"/>
        <dbReference type="Rhea" id="RHEA-COMP:11604"/>
        <dbReference type="ChEBI" id="CHEBI:15378"/>
        <dbReference type="ChEBI" id="CHEBI:29999"/>
        <dbReference type="ChEBI" id="CHEBI:30616"/>
        <dbReference type="ChEBI" id="CHEBI:83421"/>
        <dbReference type="ChEBI" id="CHEBI:456216"/>
        <dbReference type="EC" id="2.7.11.1"/>
    </reaction>
</comment>
<evidence type="ECO:0000256" key="2">
    <source>
        <dbReference type="ARBA" id="ARBA00004191"/>
    </source>
</evidence>
<feature type="transmembrane region" description="Helical" evidence="22">
    <location>
        <begin position="18"/>
        <end position="40"/>
    </location>
</feature>
<dbReference type="Gene3D" id="1.10.510.10">
    <property type="entry name" value="Transferase(Phosphotransferase) domain 1"/>
    <property type="match status" value="1"/>
</dbReference>
<feature type="transmembrane region" description="Helical" evidence="22">
    <location>
        <begin position="262"/>
        <end position="284"/>
    </location>
</feature>
<evidence type="ECO:0000256" key="13">
    <source>
        <dbReference type="ARBA" id="ARBA00022777"/>
    </source>
</evidence>
<evidence type="ECO:0000256" key="1">
    <source>
        <dbReference type="ARBA" id="ARBA00004167"/>
    </source>
</evidence>
<dbReference type="PROSITE" id="PS50011">
    <property type="entry name" value="PROTEIN_KINASE_DOM"/>
    <property type="match status" value="1"/>
</dbReference>
<dbReference type="Pfam" id="PF00560">
    <property type="entry name" value="LRR_1"/>
    <property type="match status" value="1"/>
</dbReference>
<dbReference type="Gene3D" id="3.80.10.10">
    <property type="entry name" value="Ribonuclease Inhibitor"/>
    <property type="match status" value="3"/>
</dbReference>
<evidence type="ECO:0000256" key="10">
    <source>
        <dbReference type="ARBA" id="ARBA00022729"/>
    </source>
</evidence>
<dbReference type="EMBL" id="JAIWQS010000007">
    <property type="protein sequence ID" value="KAJ8760155.1"/>
    <property type="molecule type" value="Genomic_DNA"/>
</dbReference>
<evidence type="ECO:0000313" key="24">
    <source>
        <dbReference type="EMBL" id="KAJ8760155.1"/>
    </source>
</evidence>
<evidence type="ECO:0000256" key="19">
    <source>
        <dbReference type="ARBA" id="ARBA00038043"/>
    </source>
</evidence>
<evidence type="ECO:0000256" key="7">
    <source>
        <dbReference type="ARBA" id="ARBA00022614"/>
    </source>
</evidence>
<evidence type="ECO:0000256" key="18">
    <source>
        <dbReference type="ARBA" id="ARBA00023180"/>
    </source>
</evidence>
<evidence type="ECO:0000256" key="14">
    <source>
        <dbReference type="ARBA" id="ARBA00022840"/>
    </source>
</evidence>
<feature type="domain" description="Protein kinase" evidence="23">
    <location>
        <begin position="348"/>
        <end position="620"/>
    </location>
</feature>
<dbReference type="FunFam" id="1.10.510.10:FF:000480">
    <property type="entry name" value="Pollen receptor-like kinase 1"/>
    <property type="match status" value="1"/>
</dbReference>
<sequence>MGAHVARLASKTSSSLDLVFVFVFLMLSLVVVSTGSSSSLSDSDALLRFKSSLGNNESFSSWDISKKPCDWNTVNWIGVLCLNNSIWGLQLENMGLTGTIDVDALVSVEKIRTISLMNNRFEGPLPEFRKLGKLKALYLSNNKFVGEIPDTSLQGMSSLKRLYLANNEFTGSIPASLLTLPKLTELRLEGNQFTGQIPDFQQQGLRSVNLASNQLEGPIPASLRNMNPNSFSGNKNLCGPPLSSCPAFPEEVKKSDSNTWKIVLIVIIVVVVLVALPVALFLFYKKKNESDLKSSSSSVVAATYSAERVQHEAQPPRATTGLTRRADQAKLSFLRDDIEKFDLQDLLRASAEVLGSGTFGASYKAGVSGQVVVVKRYRHMNTVGKEEFYEHMRRLGRLKHPNLLPLMGYYYRKEEKLLVMEFVDNGSLASHLHGNHSLEGQGLDWQTRLKIVKGAAKGMAYLYNELPIMVPHGHLKSSNVLLDDSMEPLLTDYALRPVINPESAHSLMVAYKSPEYTLHGRTTNKTDIWSLGILILEILTGKFPENYLMQGYDKNANLATWVNKMAKEKRIGEVFDKDMTRTKNSKSQMINLLKIGLNCCEEDADRRMDVKVIVEKIERLTEGDTDEDSFGSEHNTFSVRGNEDDFSFNLDR</sequence>
<keyword evidence="11" id="KW-0677">Repeat</keyword>
<comment type="caution">
    <text evidence="24">The sequence shown here is derived from an EMBL/GenBank/DDBJ whole genome shotgun (WGS) entry which is preliminary data.</text>
</comment>
<dbReference type="InterPro" id="IPR013210">
    <property type="entry name" value="LRR_N_plant-typ"/>
</dbReference>
<dbReference type="InterPro" id="IPR011009">
    <property type="entry name" value="Kinase-like_dom_sf"/>
</dbReference>
<comment type="similarity">
    <text evidence="19">Belongs to the polygalacturonase-inhibiting protein family.</text>
</comment>
<keyword evidence="5" id="KW-0134">Cell wall</keyword>
<dbReference type="GO" id="GO:0016020">
    <property type="term" value="C:membrane"/>
    <property type="evidence" value="ECO:0007669"/>
    <property type="project" value="UniProtKB-SubCell"/>
</dbReference>
<proteinExistence type="inferred from homology"/>
<dbReference type="Pfam" id="PF13855">
    <property type="entry name" value="LRR_8"/>
    <property type="match status" value="1"/>
</dbReference>
<dbReference type="InterPro" id="IPR001245">
    <property type="entry name" value="Ser-Thr/Tyr_kinase_cat_dom"/>
</dbReference>
<dbReference type="Pfam" id="PF07714">
    <property type="entry name" value="PK_Tyr_Ser-Thr"/>
    <property type="match status" value="1"/>
</dbReference>
<evidence type="ECO:0000256" key="15">
    <source>
        <dbReference type="ARBA" id="ARBA00022989"/>
    </source>
</evidence>
<evidence type="ECO:0000256" key="12">
    <source>
        <dbReference type="ARBA" id="ARBA00022741"/>
    </source>
</evidence>
<evidence type="ECO:0000256" key="21">
    <source>
        <dbReference type="ARBA" id="ARBA00048679"/>
    </source>
</evidence>
<evidence type="ECO:0000256" key="17">
    <source>
        <dbReference type="ARBA" id="ARBA00023170"/>
    </source>
</evidence>
<evidence type="ECO:0000259" key="23">
    <source>
        <dbReference type="PROSITE" id="PS50011"/>
    </source>
</evidence>
<dbReference type="PANTHER" id="PTHR48007:SF19">
    <property type="entry name" value="POLLEN RECEPTOR-LIKE KINASE 5"/>
    <property type="match status" value="1"/>
</dbReference>
<dbReference type="Proteomes" id="UP001159364">
    <property type="component" value="Linkage Group LG07"/>
</dbReference>
<keyword evidence="7" id="KW-0433">Leucine-rich repeat</keyword>
<dbReference type="SUPFAM" id="SSF52058">
    <property type="entry name" value="L domain-like"/>
    <property type="match status" value="1"/>
</dbReference>
<name>A0AAV8T1M7_9ROSI</name>
<dbReference type="EC" id="2.7.11.1" evidence="4"/>
<dbReference type="InterPro" id="IPR001611">
    <property type="entry name" value="Leu-rich_rpt"/>
</dbReference>
<comment type="similarity">
    <text evidence="3">Belongs to the protein kinase superfamily. Ser/Thr protein kinase family.</text>
</comment>
<dbReference type="SUPFAM" id="SSF56112">
    <property type="entry name" value="Protein kinase-like (PK-like)"/>
    <property type="match status" value="1"/>
</dbReference>
<organism evidence="24 25">
    <name type="scientific">Erythroxylum novogranatense</name>
    <dbReference type="NCBI Taxonomy" id="1862640"/>
    <lineage>
        <taxon>Eukaryota</taxon>
        <taxon>Viridiplantae</taxon>
        <taxon>Streptophyta</taxon>
        <taxon>Embryophyta</taxon>
        <taxon>Tracheophyta</taxon>
        <taxon>Spermatophyta</taxon>
        <taxon>Magnoliopsida</taxon>
        <taxon>eudicotyledons</taxon>
        <taxon>Gunneridae</taxon>
        <taxon>Pentapetalae</taxon>
        <taxon>rosids</taxon>
        <taxon>fabids</taxon>
        <taxon>Malpighiales</taxon>
        <taxon>Erythroxylaceae</taxon>
        <taxon>Erythroxylum</taxon>
    </lineage>
</organism>
<keyword evidence="16 22" id="KW-0472">Membrane</keyword>
<keyword evidence="9 22" id="KW-0812">Transmembrane</keyword>
<reference evidence="24 25" key="1">
    <citation type="submission" date="2021-09" db="EMBL/GenBank/DDBJ databases">
        <title>Genomic insights and catalytic innovation underlie evolution of tropane alkaloids biosynthesis.</title>
        <authorList>
            <person name="Wang Y.-J."/>
            <person name="Tian T."/>
            <person name="Huang J.-P."/>
            <person name="Huang S.-X."/>
        </authorList>
    </citation>
    <scope>NUCLEOTIDE SEQUENCE [LARGE SCALE GENOMIC DNA]</scope>
    <source>
        <strain evidence="24">KIB-2018</strain>
        <tissue evidence="24">Leaf</tissue>
    </source>
</reference>
<dbReference type="InterPro" id="IPR032675">
    <property type="entry name" value="LRR_dom_sf"/>
</dbReference>
<dbReference type="AlphaFoldDB" id="A0AAV8T1M7"/>
<dbReference type="InterPro" id="IPR046959">
    <property type="entry name" value="PRK1-6/SRF4-like"/>
</dbReference>
<keyword evidence="25" id="KW-1185">Reference proteome</keyword>
<evidence type="ECO:0000256" key="3">
    <source>
        <dbReference type="ARBA" id="ARBA00008684"/>
    </source>
</evidence>
<keyword evidence="10" id="KW-0732">Signal</keyword>
<evidence type="ECO:0000256" key="5">
    <source>
        <dbReference type="ARBA" id="ARBA00022512"/>
    </source>
</evidence>
<evidence type="ECO:0000256" key="22">
    <source>
        <dbReference type="SAM" id="Phobius"/>
    </source>
</evidence>
<dbReference type="InterPro" id="IPR000719">
    <property type="entry name" value="Prot_kinase_dom"/>
</dbReference>
<keyword evidence="8" id="KW-0808">Transferase</keyword>
<comment type="catalytic activity">
    <reaction evidence="20">
        <text>L-threonyl-[protein] + ATP = O-phospho-L-threonyl-[protein] + ADP + H(+)</text>
        <dbReference type="Rhea" id="RHEA:46608"/>
        <dbReference type="Rhea" id="RHEA-COMP:11060"/>
        <dbReference type="Rhea" id="RHEA-COMP:11605"/>
        <dbReference type="ChEBI" id="CHEBI:15378"/>
        <dbReference type="ChEBI" id="CHEBI:30013"/>
        <dbReference type="ChEBI" id="CHEBI:30616"/>
        <dbReference type="ChEBI" id="CHEBI:61977"/>
        <dbReference type="ChEBI" id="CHEBI:456216"/>
        <dbReference type="EC" id="2.7.11.1"/>
    </reaction>
</comment>
<keyword evidence="6" id="KW-0597">Phosphoprotein</keyword>
<evidence type="ECO:0000256" key="6">
    <source>
        <dbReference type="ARBA" id="ARBA00022553"/>
    </source>
</evidence>
<keyword evidence="18" id="KW-0325">Glycoprotein</keyword>
<gene>
    <name evidence="24" type="ORF">K2173_011011</name>
</gene>
<dbReference type="GO" id="GO:0004674">
    <property type="term" value="F:protein serine/threonine kinase activity"/>
    <property type="evidence" value="ECO:0007669"/>
    <property type="project" value="UniProtKB-EC"/>
</dbReference>
<keyword evidence="5" id="KW-0964">Secreted</keyword>
<evidence type="ECO:0000256" key="16">
    <source>
        <dbReference type="ARBA" id="ARBA00023136"/>
    </source>
</evidence>
<evidence type="ECO:0000256" key="9">
    <source>
        <dbReference type="ARBA" id="ARBA00022692"/>
    </source>
</evidence>
<keyword evidence="17" id="KW-0675">Receptor</keyword>
<evidence type="ECO:0000256" key="20">
    <source>
        <dbReference type="ARBA" id="ARBA00047899"/>
    </source>
</evidence>
<protein>
    <recommendedName>
        <fullName evidence="4">non-specific serine/threonine protein kinase</fullName>
        <ecNumber evidence="4">2.7.11.1</ecNumber>
    </recommendedName>
</protein>
<dbReference type="PANTHER" id="PTHR48007">
    <property type="entry name" value="LEUCINE-RICH REPEAT RECEPTOR-LIKE PROTEIN KINASE PXC1"/>
    <property type="match status" value="1"/>
</dbReference>
<keyword evidence="14" id="KW-0067">ATP-binding</keyword>
<dbReference type="FunFam" id="3.30.200.20:FF:000307">
    <property type="entry name" value="pollen receptor-like kinase 1"/>
    <property type="match status" value="1"/>
</dbReference>
<keyword evidence="12" id="KW-0547">Nucleotide-binding</keyword>
<evidence type="ECO:0000256" key="11">
    <source>
        <dbReference type="ARBA" id="ARBA00022737"/>
    </source>
</evidence>
<dbReference type="Gene3D" id="3.30.200.20">
    <property type="entry name" value="Phosphorylase Kinase, domain 1"/>
    <property type="match status" value="1"/>
</dbReference>
<evidence type="ECO:0000256" key="4">
    <source>
        <dbReference type="ARBA" id="ARBA00012513"/>
    </source>
</evidence>
<keyword evidence="15 22" id="KW-1133">Transmembrane helix</keyword>